<dbReference type="InterPro" id="IPR017897">
    <property type="entry name" value="Thrombospondin_3_rpt"/>
</dbReference>
<reference evidence="5 6" key="1">
    <citation type="submission" date="2018-06" db="EMBL/GenBank/DDBJ databases">
        <title>Lujinxingia sediminis gen. nov. sp. nov., a new facultative anaerobic member of the class Deltaproteobacteria, and proposal of Lujinxingaceae fam. nov.</title>
        <authorList>
            <person name="Guo L.-Y."/>
            <person name="Li C.-M."/>
            <person name="Wang S."/>
            <person name="Du Z.-J."/>
        </authorList>
    </citation>
    <scope>NUCLEOTIDE SEQUENCE [LARGE SCALE GENOMIC DNA]</scope>
    <source>
        <strain evidence="5 6">FA350</strain>
    </source>
</reference>
<keyword evidence="6" id="KW-1185">Reference proteome</keyword>
<sequence>MRGGKALIGEPNLIHALVPADEVDDCSGISICDASRLSCFKSDTLYNEETYNWTDIINSGTYGPFFCGEPENEPSCVPARPGEFSGMSTDLDSDGDGIPDAEDNCPHVFNPPRPLDGGVQADYDNDGIGDACDPCPLNEGDNCENFDADDRDGDGIPNDSDNCPSVANPDQADRDNDGIGDACDPCPDYANPGYSACLSSTYEIWDGTQIEGAKIRLENMIVTASDDAQAMMLQHTSGAAFDANGVAQSGVYVYMPNADVPIAARGDLIDIEATISSFGDSLQLTNPEVLTINSSDNPLPNPVRLNPADIATGGADADTYLGVLVRVDNVTVTSAMDTYGEFELTGGLRVDDVFYLADPAPSVGEGYSAVIGPLQHSFGSNKILVRDANDLVQGNPALSDLSPGSAFLDASGTAQLTVTLTHGGSSATTVALSYSNNKVSGPSSVTIPAGEASADITLSANGSAGDTTTITASYDGDSFSSTVTIYDDSSARSLVSLTPNPLSIETNRSADLTATLNLPARSGGQLLIITSTGDVSTPATVMIPAGSLSANIRVSAGNTGGAASVTAKLGTSSTRTANVNVSTGPPIPCLIISEYVEGSSYNKGIEIFNCGSTALQLSDFGVCQINNAETDCEGYQTMLPSHTLAPNEVFTICNSRGTLPMSCDLEEGSITRHNGDDRFLVFKDDNASGSFERGDDTVTDAFGETEWRPGTLLWENVTYRRCNFTPYFGQTLFEVSDYFSTHPIDDISDFGVAPEPGC</sequence>
<keyword evidence="1" id="KW-0732">Signal</keyword>
<feature type="domain" description="LTD" evidence="4">
    <location>
        <begin position="574"/>
        <end position="721"/>
    </location>
</feature>
<accession>A0A2Z4FRK2</accession>
<dbReference type="GO" id="GO:0007155">
    <property type="term" value="P:cell adhesion"/>
    <property type="evidence" value="ECO:0007669"/>
    <property type="project" value="InterPro"/>
</dbReference>
<dbReference type="AlphaFoldDB" id="A0A2Z4FRK2"/>
<dbReference type="PROSITE" id="PS51841">
    <property type="entry name" value="LTD"/>
    <property type="match status" value="1"/>
</dbReference>
<feature type="compositionally biased region" description="Acidic residues" evidence="3">
    <location>
        <begin position="143"/>
        <end position="152"/>
    </location>
</feature>
<proteinExistence type="predicted"/>
<evidence type="ECO:0000313" key="6">
    <source>
        <dbReference type="Proteomes" id="UP000249799"/>
    </source>
</evidence>
<dbReference type="Gene3D" id="4.10.1080.10">
    <property type="entry name" value="TSP type-3 repeat"/>
    <property type="match status" value="1"/>
</dbReference>
<evidence type="ECO:0000256" key="3">
    <source>
        <dbReference type="SAM" id="MobiDB-lite"/>
    </source>
</evidence>
<dbReference type="InterPro" id="IPR003367">
    <property type="entry name" value="Thrombospondin_3-like_rpt"/>
</dbReference>
<dbReference type="EMBL" id="CP030032">
    <property type="protein sequence ID" value="AWV91354.1"/>
    <property type="molecule type" value="Genomic_DNA"/>
</dbReference>
<dbReference type="PANTHER" id="PTHR10199">
    <property type="entry name" value="THROMBOSPONDIN"/>
    <property type="match status" value="1"/>
</dbReference>
<dbReference type="PROSITE" id="PS51234">
    <property type="entry name" value="TSP3"/>
    <property type="match status" value="1"/>
</dbReference>
<evidence type="ECO:0000313" key="5">
    <source>
        <dbReference type="EMBL" id="AWV91354.1"/>
    </source>
</evidence>
<dbReference type="OrthoDB" id="9782972at2"/>
<dbReference type="InterPro" id="IPR028974">
    <property type="entry name" value="TSP_type-3_rpt"/>
</dbReference>
<name>A0A2Z4FRK2_9DELT</name>
<evidence type="ECO:0000256" key="1">
    <source>
        <dbReference type="ARBA" id="ARBA00022729"/>
    </source>
</evidence>
<organism evidence="5 6">
    <name type="scientific">Bradymonas sediminis</name>
    <dbReference type="NCBI Taxonomy" id="1548548"/>
    <lineage>
        <taxon>Bacteria</taxon>
        <taxon>Deltaproteobacteria</taxon>
        <taxon>Bradymonadales</taxon>
        <taxon>Bradymonadaceae</taxon>
        <taxon>Bradymonas</taxon>
    </lineage>
</organism>
<evidence type="ECO:0000259" key="4">
    <source>
        <dbReference type="PROSITE" id="PS51841"/>
    </source>
</evidence>
<dbReference type="GO" id="GO:0005509">
    <property type="term" value="F:calcium ion binding"/>
    <property type="evidence" value="ECO:0007669"/>
    <property type="project" value="InterPro"/>
</dbReference>
<dbReference type="Proteomes" id="UP000249799">
    <property type="component" value="Chromosome"/>
</dbReference>
<dbReference type="InterPro" id="IPR001322">
    <property type="entry name" value="Lamin_tail_dom"/>
</dbReference>
<feature type="region of interest" description="Disordered" evidence="3">
    <location>
        <begin position="143"/>
        <end position="174"/>
    </location>
</feature>
<dbReference type="KEGG" id="bsed:DN745_04280"/>
<evidence type="ECO:0000256" key="2">
    <source>
        <dbReference type="ARBA" id="ARBA00022837"/>
    </source>
</evidence>
<dbReference type="SUPFAM" id="SSF103647">
    <property type="entry name" value="TSP type-3 repeat"/>
    <property type="match status" value="1"/>
</dbReference>
<gene>
    <name evidence="5" type="ORF">DN745_04280</name>
</gene>
<protein>
    <recommendedName>
        <fullName evidence="4">LTD domain-containing protein</fullName>
    </recommendedName>
</protein>
<keyword evidence="2" id="KW-0106">Calcium</keyword>
<dbReference type="Pfam" id="PF02412">
    <property type="entry name" value="TSP_3"/>
    <property type="match status" value="2"/>
</dbReference>